<dbReference type="AlphaFoldDB" id="A0ABD3SNF0"/>
<reference evidence="1 2" key="1">
    <citation type="submission" date="2024-12" db="EMBL/GenBank/DDBJ databases">
        <title>The unique morphological basis and parallel evolutionary history of personate flowers in Penstemon.</title>
        <authorList>
            <person name="Depatie T.H."/>
            <person name="Wessinger C.A."/>
        </authorList>
    </citation>
    <scope>NUCLEOTIDE SEQUENCE [LARGE SCALE GENOMIC DNA]</scope>
    <source>
        <strain evidence="1">WTNN_2</strain>
        <tissue evidence="1">Leaf</tissue>
    </source>
</reference>
<evidence type="ECO:0000313" key="2">
    <source>
        <dbReference type="Proteomes" id="UP001634393"/>
    </source>
</evidence>
<name>A0ABD3SNF0_9LAMI</name>
<sequence>MRKGRFNQRYISVHSKATPPIKPFQKLPYANNFPNFSPKLWQQKEHCFKSVYLTQPELCNCIYVIIELRRTIKDYEKLQLDTKIEFRLDKSGLYPEIIYVRDQIHLWYTPI</sequence>
<organism evidence="1 2">
    <name type="scientific">Penstemon smallii</name>
    <dbReference type="NCBI Taxonomy" id="265156"/>
    <lineage>
        <taxon>Eukaryota</taxon>
        <taxon>Viridiplantae</taxon>
        <taxon>Streptophyta</taxon>
        <taxon>Embryophyta</taxon>
        <taxon>Tracheophyta</taxon>
        <taxon>Spermatophyta</taxon>
        <taxon>Magnoliopsida</taxon>
        <taxon>eudicotyledons</taxon>
        <taxon>Gunneridae</taxon>
        <taxon>Pentapetalae</taxon>
        <taxon>asterids</taxon>
        <taxon>lamiids</taxon>
        <taxon>Lamiales</taxon>
        <taxon>Plantaginaceae</taxon>
        <taxon>Cheloneae</taxon>
        <taxon>Penstemon</taxon>
    </lineage>
</organism>
<accession>A0ABD3SNF0</accession>
<comment type="caution">
    <text evidence="1">The sequence shown here is derived from an EMBL/GenBank/DDBJ whole genome shotgun (WGS) entry which is preliminary data.</text>
</comment>
<dbReference type="Proteomes" id="UP001634393">
    <property type="component" value="Unassembled WGS sequence"/>
</dbReference>
<evidence type="ECO:0000313" key="1">
    <source>
        <dbReference type="EMBL" id="KAL3825895.1"/>
    </source>
</evidence>
<keyword evidence="2" id="KW-1185">Reference proteome</keyword>
<gene>
    <name evidence="1" type="ORF">ACJIZ3_021924</name>
</gene>
<proteinExistence type="predicted"/>
<dbReference type="EMBL" id="JBJXBP010000006">
    <property type="protein sequence ID" value="KAL3825895.1"/>
    <property type="molecule type" value="Genomic_DNA"/>
</dbReference>
<protein>
    <submittedName>
        <fullName evidence="1">Uncharacterized protein</fullName>
    </submittedName>
</protein>